<dbReference type="EMBL" id="JAGKSQ010000008">
    <property type="protein sequence ID" value="MBP3952818.1"/>
    <property type="molecule type" value="Genomic_DNA"/>
</dbReference>
<proteinExistence type="predicted"/>
<dbReference type="AlphaFoldDB" id="A0A940WY52"/>
<feature type="transmembrane region" description="Helical" evidence="1">
    <location>
        <begin position="12"/>
        <end position="29"/>
    </location>
</feature>
<gene>
    <name evidence="2" type="ORF">J7W16_16980</name>
</gene>
<protein>
    <submittedName>
        <fullName evidence="2">Uncharacterized protein</fullName>
    </submittedName>
</protein>
<reference evidence="2" key="1">
    <citation type="submission" date="2021-03" db="EMBL/GenBank/DDBJ databases">
        <title>Bacillus suaedae sp. nov., isolated from Suaeda aralocaspica.</title>
        <authorList>
            <person name="Lei R.F.R."/>
        </authorList>
    </citation>
    <scope>NUCLEOTIDE SEQUENCE</scope>
    <source>
        <strain evidence="2">YZJH907-2</strain>
    </source>
</reference>
<dbReference type="RefSeq" id="WP_210598675.1">
    <property type="nucleotide sequence ID" value="NZ_JAGKSQ010000008.1"/>
</dbReference>
<sequence>MIKKLTGQERFIIICAIAALLFMYASIIVPSSSEVVESDIEQINQEQEEDQELVVLGKDR</sequence>
<accession>A0A940WY52</accession>
<name>A0A940WY52_9BACI</name>
<dbReference type="Proteomes" id="UP000678228">
    <property type="component" value="Unassembled WGS sequence"/>
</dbReference>
<evidence type="ECO:0000256" key="1">
    <source>
        <dbReference type="SAM" id="Phobius"/>
    </source>
</evidence>
<keyword evidence="1" id="KW-0812">Transmembrane</keyword>
<evidence type="ECO:0000313" key="2">
    <source>
        <dbReference type="EMBL" id="MBP3952818.1"/>
    </source>
</evidence>
<keyword evidence="3" id="KW-1185">Reference proteome</keyword>
<keyword evidence="1" id="KW-1133">Transmembrane helix</keyword>
<evidence type="ECO:0000313" key="3">
    <source>
        <dbReference type="Proteomes" id="UP000678228"/>
    </source>
</evidence>
<keyword evidence="1" id="KW-0472">Membrane</keyword>
<organism evidence="2 3">
    <name type="scientific">Halalkalibacter suaedae</name>
    <dbReference type="NCBI Taxonomy" id="2822140"/>
    <lineage>
        <taxon>Bacteria</taxon>
        <taxon>Bacillati</taxon>
        <taxon>Bacillota</taxon>
        <taxon>Bacilli</taxon>
        <taxon>Bacillales</taxon>
        <taxon>Bacillaceae</taxon>
        <taxon>Halalkalibacter</taxon>
    </lineage>
</organism>
<comment type="caution">
    <text evidence="2">The sequence shown here is derived from an EMBL/GenBank/DDBJ whole genome shotgun (WGS) entry which is preliminary data.</text>
</comment>